<evidence type="ECO:0000313" key="2">
    <source>
        <dbReference type="EMBL" id="KAA8902699.1"/>
    </source>
</evidence>
<reference evidence="2 3" key="1">
    <citation type="submission" date="2019-09" db="EMBL/GenBank/DDBJ databases">
        <title>Draft genome of the ectomycorrhizal ascomycete Sphaerosporella brunnea.</title>
        <authorList>
            <consortium name="DOE Joint Genome Institute"/>
            <person name="Benucci G.M."/>
            <person name="Marozzi G."/>
            <person name="Antonielli L."/>
            <person name="Sanchez S."/>
            <person name="Marco P."/>
            <person name="Wang X."/>
            <person name="Falini L.B."/>
            <person name="Barry K."/>
            <person name="Haridas S."/>
            <person name="Lipzen A."/>
            <person name="Labutti K."/>
            <person name="Grigoriev I.V."/>
            <person name="Murat C."/>
            <person name="Martin F."/>
            <person name="Albertini E."/>
            <person name="Donnini D."/>
            <person name="Bonito G."/>
        </authorList>
    </citation>
    <scope>NUCLEOTIDE SEQUENCE [LARGE SCALE GENOMIC DNA]</scope>
    <source>
        <strain evidence="2 3">Sb_GMNB300</strain>
    </source>
</reference>
<sequence length="316" mass="36888">MSLAYVTAPTEITAPHHSQGATMQYALPLGDAVAERADDAQDLSVPDRATNTDDALRHASLAQPVVAPIVQDIEEEEQKARQIEKTIAAVTTEIQTKQARTRQLKQVNARLANENATLSESVERLEKRKNALTQRMQSLGSRNESLRERNAWLEETMGVEHIHEEHRIQENEARLMEVGVCVLKQIESLSRRREWLQREYDRIMQMADRTLARRPELKEALKMTATLEIHTVQELVARRDSLLSWSEWNSEKEEIQMERNLWLRQQRSWRQEQIAWFTKTMRWQQAIGGIFQTKNDWLEKRNALLHQKHLEQMDEA</sequence>
<dbReference type="AlphaFoldDB" id="A0A5J5ETS7"/>
<proteinExistence type="predicted"/>
<protein>
    <submittedName>
        <fullName evidence="2">Uncharacterized protein</fullName>
    </submittedName>
</protein>
<name>A0A5J5ETS7_9PEZI</name>
<gene>
    <name evidence="2" type="ORF">FN846DRAFT_908393</name>
</gene>
<accession>A0A5J5ETS7</accession>
<organism evidence="2 3">
    <name type="scientific">Sphaerosporella brunnea</name>
    <dbReference type="NCBI Taxonomy" id="1250544"/>
    <lineage>
        <taxon>Eukaryota</taxon>
        <taxon>Fungi</taxon>
        <taxon>Dikarya</taxon>
        <taxon>Ascomycota</taxon>
        <taxon>Pezizomycotina</taxon>
        <taxon>Pezizomycetes</taxon>
        <taxon>Pezizales</taxon>
        <taxon>Pyronemataceae</taxon>
        <taxon>Sphaerosporella</taxon>
    </lineage>
</organism>
<comment type="caution">
    <text evidence="2">The sequence shown here is derived from an EMBL/GenBank/DDBJ whole genome shotgun (WGS) entry which is preliminary data.</text>
</comment>
<dbReference type="EMBL" id="VXIS01000127">
    <property type="protein sequence ID" value="KAA8902699.1"/>
    <property type="molecule type" value="Genomic_DNA"/>
</dbReference>
<evidence type="ECO:0000313" key="3">
    <source>
        <dbReference type="Proteomes" id="UP000326924"/>
    </source>
</evidence>
<evidence type="ECO:0000256" key="1">
    <source>
        <dbReference type="SAM" id="Coils"/>
    </source>
</evidence>
<dbReference type="InParanoid" id="A0A5J5ETS7"/>
<dbReference type="Proteomes" id="UP000326924">
    <property type="component" value="Unassembled WGS sequence"/>
</dbReference>
<keyword evidence="3" id="KW-1185">Reference proteome</keyword>
<feature type="coiled-coil region" evidence="1">
    <location>
        <begin position="73"/>
        <end position="149"/>
    </location>
</feature>
<keyword evidence="1" id="KW-0175">Coiled coil</keyword>